<gene>
    <name evidence="1" type="ORF">AVEN_232393_1</name>
</gene>
<proteinExistence type="predicted"/>
<organism evidence="1 2">
    <name type="scientific">Araneus ventricosus</name>
    <name type="common">Orbweaver spider</name>
    <name type="synonym">Epeira ventricosa</name>
    <dbReference type="NCBI Taxonomy" id="182803"/>
    <lineage>
        <taxon>Eukaryota</taxon>
        <taxon>Metazoa</taxon>
        <taxon>Ecdysozoa</taxon>
        <taxon>Arthropoda</taxon>
        <taxon>Chelicerata</taxon>
        <taxon>Arachnida</taxon>
        <taxon>Araneae</taxon>
        <taxon>Araneomorphae</taxon>
        <taxon>Entelegynae</taxon>
        <taxon>Araneoidea</taxon>
        <taxon>Araneidae</taxon>
        <taxon>Araneus</taxon>
    </lineage>
</organism>
<evidence type="ECO:0000313" key="1">
    <source>
        <dbReference type="EMBL" id="GBM07956.1"/>
    </source>
</evidence>
<keyword evidence="2" id="KW-1185">Reference proteome</keyword>
<dbReference type="EMBL" id="BGPR01000249">
    <property type="protein sequence ID" value="GBM07956.1"/>
    <property type="molecule type" value="Genomic_DNA"/>
</dbReference>
<dbReference type="AlphaFoldDB" id="A0A4Y2CVI4"/>
<sequence>MQKDFHASSLIYFEIHHFSLSEVKSEGCSLISGLQDRWFMTRFHGGFVEHVGLVYVKSAFGAKRPDEFGSILKCHPRHLTTVKIPWTVRKQPSLVSKRDVNLIELRKTEVSYLLPRFFSS</sequence>
<evidence type="ECO:0000313" key="2">
    <source>
        <dbReference type="Proteomes" id="UP000499080"/>
    </source>
</evidence>
<reference evidence="1 2" key="1">
    <citation type="journal article" date="2019" name="Sci. Rep.">
        <title>Orb-weaving spider Araneus ventricosus genome elucidates the spidroin gene catalogue.</title>
        <authorList>
            <person name="Kono N."/>
            <person name="Nakamura H."/>
            <person name="Ohtoshi R."/>
            <person name="Moran D.A.P."/>
            <person name="Shinohara A."/>
            <person name="Yoshida Y."/>
            <person name="Fujiwara M."/>
            <person name="Mori M."/>
            <person name="Tomita M."/>
            <person name="Arakawa K."/>
        </authorList>
    </citation>
    <scope>NUCLEOTIDE SEQUENCE [LARGE SCALE GENOMIC DNA]</scope>
</reference>
<protein>
    <submittedName>
        <fullName evidence="1">Uncharacterized protein</fullName>
    </submittedName>
</protein>
<dbReference type="Proteomes" id="UP000499080">
    <property type="component" value="Unassembled WGS sequence"/>
</dbReference>
<accession>A0A4Y2CVI4</accession>
<comment type="caution">
    <text evidence="1">The sequence shown here is derived from an EMBL/GenBank/DDBJ whole genome shotgun (WGS) entry which is preliminary data.</text>
</comment>
<name>A0A4Y2CVI4_ARAVE</name>